<sequence>MDQTTESRFVRAKTKVPLSQVLDTNRIQESSKLQPNNYNLHNNRNKYISPAQALKEMNYERDSIDQRNQQKPKNIWMSSIRDIIRDEPVKITQIKKTPAQPKLVKNNNKAVSPIRPKSKTPINQSKPVFMMAPSLKNLIEEQPPEIEHDSSPSRSPTPDINVANSPKNISSNNKPKFSLLEKQKSPKKVTISTMGMSQNTLIFNQSPKVKSCRSPSPIPKQSLRSPSPIPKQSLRSPSPHNSSNKSNRFFRALCVLIFLIVMFLILFLLSSLL</sequence>
<dbReference type="Proteomes" id="UP001470230">
    <property type="component" value="Unassembled WGS sequence"/>
</dbReference>
<keyword evidence="2" id="KW-0472">Membrane</keyword>
<keyword evidence="4" id="KW-1185">Reference proteome</keyword>
<protein>
    <submittedName>
        <fullName evidence="3">Uncharacterized protein</fullName>
    </submittedName>
</protein>
<feature type="compositionally biased region" description="Low complexity" evidence="1">
    <location>
        <begin position="164"/>
        <end position="178"/>
    </location>
</feature>
<feature type="transmembrane region" description="Helical" evidence="2">
    <location>
        <begin position="249"/>
        <end position="269"/>
    </location>
</feature>
<organism evidence="3 4">
    <name type="scientific">Tritrichomonas musculus</name>
    <dbReference type="NCBI Taxonomy" id="1915356"/>
    <lineage>
        <taxon>Eukaryota</taxon>
        <taxon>Metamonada</taxon>
        <taxon>Parabasalia</taxon>
        <taxon>Tritrichomonadida</taxon>
        <taxon>Tritrichomonadidae</taxon>
        <taxon>Tritrichomonas</taxon>
    </lineage>
</organism>
<reference evidence="3 4" key="1">
    <citation type="submission" date="2024-04" db="EMBL/GenBank/DDBJ databases">
        <title>Tritrichomonas musculus Genome.</title>
        <authorList>
            <person name="Alves-Ferreira E."/>
            <person name="Grigg M."/>
            <person name="Lorenzi H."/>
            <person name="Galac M."/>
        </authorList>
    </citation>
    <scope>NUCLEOTIDE SEQUENCE [LARGE SCALE GENOMIC DNA]</scope>
    <source>
        <strain evidence="3 4">EAF2021</strain>
    </source>
</reference>
<dbReference type="EMBL" id="JAPFFF010000029">
    <property type="protein sequence ID" value="KAK8846236.1"/>
    <property type="molecule type" value="Genomic_DNA"/>
</dbReference>
<comment type="caution">
    <text evidence="3">The sequence shown here is derived from an EMBL/GenBank/DDBJ whole genome shotgun (WGS) entry which is preliminary data.</text>
</comment>
<evidence type="ECO:0000256" key="1">
    <source>
        <dbReference type="SAM" id="MobiDB-lite"/>
    </source>
</evidence>
<feature type="region of interest" description="Disordered" evidence="1">
    <location>
        <begin position="205"/>
        <end position="243"/>
    </location>
</feature>
<evidence type="ECO:0000313" key="4">
    <source>
        <dbReference type="Proteomes" id="UP001470230"/>
    </source>
</evidence>
<feature type="region of interest" description="Disordered" evidence="1">
    <location>
        <begin position="143"/>
        <end position="185"/>
    </location>
</feature>
<gene>
    <name evidence="3" type="ORF">M9Y10_020242</name>
</gene>
<proteinExistence type="predicted"/>
<name>A0ABR2HFM5_9EUKA</name>
<keyword evidence="2" id="KW-1133">Transmembrane helix</keyword>
<keyword evidence="2" id="KW-0812">Transmembrane</keyword>
<accession>A0ABR2HFM5</accession>
<evidence type="ECO:0000256" key="2">
    <source>
        <dbReference type="SAM" id="Phobius"/>
    </source>
</evidence>
<evidence type="ECO:0000313" key="3">
    <source>
        <dbReference type="EMBL" id="KAK8846236.1"/>
    </source>
</evidence>